<dbReference type="PROSITE" id="PS51273">
    <property type="entry name" value="GATASE_TYPE_1"/>
    <property type="match status" value="1"/>
</dbReference>
<reference evidence="1 2" key="1">
    <citation type="submission" date="2011-04" db="EMBL/GenBank/DDBJ databases">
        <title>The Genome Sequence of Clostridium citroniae WAL-19142.</title>
        <authorList>
            <consortium name="The Broad Institute Genome Sequencing Platform"/>
            <person name="Earl A."/>
            <person name="Ward D."/>
            <person name="Feldgarden M."/>
            <person name="Gevers D."/>
            <person name="Warren Y.A."/>
            <person name="Tyrrell K.L."/>
            <person name="Citron D.M."/>
            <person name="Goldstein E.J."/>
            <person name="Daigneault M."/>
            <person name="Allen-Vercoe E."/>
            <person name="Young S.K."/>
            <person name="Zeng Q."/>
            <person name="Gargeya S."/>
            <person name="Fitzgerald M."/>
            <person name="Haas B."/>
            <person name="Abouelleil A."/>
            <person name="Alvarado L."/>
            <person name="Arachchi H.M."/>
            <person name="Berlin A."/>
            <person name="Brown A."/>
            <person name="Chapman S.B."/>
            <person name="Chen Z."/>
            <person name="Dunbar C."/>
            <person name="Freedman E."/>
            <person name="Gearin G."/>
            <person name="Gellesch M."/>
            <person name="Goldberg J."/>
            <person name="Griggs A."/>
            <person name="Gujja S."/>
            <person name="Heilman E.R."/>
            <person name="Heiman D."/>
            <person name="Howarth C."/>
            <person name="Larson L."/>
            <person name="Lui A."/>
            <person name="MacDonald P.J."/>
            <person name="Mehta T."/>
            <person name="Montmayeur A."/>
            <person name="Murphy C."/>
            <person name="Neiman D."/>
            <person name="Pearson M."/>
            <person name="Priest M."/>
            <person name="Roberts A."/>
            <person name="Saif S."/>
            <person name="Shea T."/>
            <person name="Shenoy N."/>
            <person name="Sisk P."/>
            <person name="Stolte C."/>
            <person name="Sykes S."/>
            <person name="White J."/>
            <person name="Yandava C."/>
            <person name="Wortman J."/>
            <person name="Nusbaum C."/>
            <person name="Birren B."/>
        </authorList>
    </citation>
    <scope>NUCLEOTIDE SEQUENCE [LARGE SCALE GENOMIC DNA]</scope>
    <source>
        <strain evidence="1 2">WAL-19142</strain>
    </source>
</reference>
<organism evidence="1 2">
    <name type="scientific">[Clostridium] citroniae WAL-19142</name>
    <dbReference type="NCBI Taxonomy" id="742734"/>
    <lineage>
        <taxon>Bacteria</taxon>
        <taxon>Bacillati</taxon>
        <taxon>Bacillota</taxon>
        <taxon>Clostridia</taxon>
        <taxon>Lachnospirales</taxon>
        <taxon>Lachnospiraceae</taxon>
        <taxon>Enterocloster</taxon>
    </lineage>
</organism>
<protein>
    <submittedName>
        <fullName evidence="1">Uncharacterized protein</fullName>
    </submittedName>
</protein>
<dbReference type="PANTHER" id="PTHR43235:SF1">
    <property type="entry name" value="GLUTAMINE AMIDOTRANSFERASE PB2B2.05-RELATED"/>
    <property type="match status" value="1"/>
</dbReference>
<dbReference type="InterPro" id="IPR029062">
    <property type="entry name" value="Class_I_gatase-like"/>
</dbReference>
<dbReference type="Pfam" id="PF07722">
    <property type="entry name" value="Peptidase_C26"/>
    <property type="match status" value="1"/>
</dbReference>
<proteinExistence type="predicted"/>
<dbReference type="Proteomes" id="UP000037392">
    <property type="component" value="Unassembled WGS sequence"/>
</dbReference>
<dbReference type="GO" id="GO:0016811">
    <property type="term" value="F:hydrolase activity, acting on carbon-nitrogen (but not peptide) bonds, in linear amides"/>
    <property type="evidence" value="ECO:0007669"/>
    <property type="project" value="InterPro"/>
</dbReference>
<dbReference type="GO" id="GO:0005829">
    <property type="term" value="C:cytosol"/>
    <property type="evidence" value="ECO:0007669"/>
    <property type="project" value="TreeGrafter"/>
</dbReference>
<evidence type="ECO:0000313" key="1">
    <source>
        <dbReference type="EMBL" id="KMW11074.1"/>
    </source>
</evidence>
<dbReference type="EMBL" id="ADLK01000056">
    <property type="protein sequence ID" value="KMW11074.1"/>
    <property type="molecule type" value="Genomic_DNA"/>
</dbReference>
<dbReference type="PANTHER" id="PTHR43235">
    <property type="entry name" value="GLUTAMINE AMIDOTRANSFERASE PB2B2.05-RELATED"/>
    <property type="match status" value="1"/>
</dbReference>
<dbReference type="Gene3D" id="3.40.50.880">
    <property type="match status" value="1"/>
</dbReference>
<dbReference type="GeneID" id="93162914"/>
<dbReference type="CDD" id="cd01745">
    <property type="entry name" value="GATase1_2"/>
    <property type="match status" value="1"/>
</dbReference>
<dbReference type="RefSeq" id="WP_007861824.1">
    <property type="nucleotide sequence ID" value="NZ_KQ235875.1"/>
</dbReference>
<name>A0A0J9BFG1_9FIRM</name>
<dbReference type="OrthoDB" id="9813383at2"/>
<sequence length="235" mass="26650">MKPVIGVIPLFDDKKDSIWMVPGYMEGIRRAGGIPMMLPLTWEKGDLEQINSMCRGYLFTGGHDVAPKLYGETESSLCGPANRQRDQLETYIFHLAWNDDKAVLGICRGLQLINVLMGGTLYQDLPSQFQGSKEIEHHMCPPYDRPCHQVKLTEEGPLFRLLEKRELGVNSYHHQGIKKLAPGLGISAVAEDGLVEGIYARDKRYIQAIQWHPEFMGREDRDSGKIFREFVEGCK</sequence>
<dbReference type="SUPFAM" id="SSF52317">
    <property type="entry name" value="Class I glutamine amidotransferase-like"/>
    <property type="match status" value="1"/>
</dbReference>
<evidence type="ECO:0000313" key="2">
    <source>
        <dbReference type="Proteomes" id="UP000037392"/>
    </source>
</evidence>
<comment type="caution">
    <text evidence="1">The sequence shown here is derived from an EMBL/GenBank/DDBJ whole genome shotgun (WGS) entry which is preliminary data.</text>
</comment>
<dbReference type="InterPro" id="IPR044668">
    <property type="entry name" value="PuuD-like"/>
</dbReference>
<dbReference type="PATRIC" id="fig|742734.4.peg.385"/>
<dbReference type="InterPro" id="IPR011697">
    <property type="entry name" value="Peptidase_C26"/>
</dbReference>
<dbReference type="AlphaFoldDB" id="A0A0J9BFG1"/>
<gene>
    <name evidence="1" type="ORF">HMPREF9470_00361</name>
</gene>
<accession>A0A0J9BFG1</accession>